<gene>
    <name evidence="4" type="ORF">MELIAE_LOCUS7638</name>
</gene>
<dbReference type="SUPFAM" id="SSF49265">
    <property type="entry name" value="Fibronectin type III"/>
    <property type="match status" value="6"/>
</dbReference>
<proteinExistence type="predicted"/>
<feature type="region of interest" description="Disordered" evidence="1">
    <location>
        <begin position="132"/>
        <end position="230"/>
    </location>
</feature>
<feature type="domain" description="Fibronectin type-III" evidence="3">
    <location>
        <begin position="1004"/>
        <end position="1100"/>
    </location>
</feature>
<dbReference type="OrthoDB" id="443915at2759"/>
<sequence>MVASTNVENQQNADMYCGPVHSPYRDFYPENHYHYMHGAPPEMCMPHGPVTVPMVSTNSTPPIAMPVQVPPGHMVQQIVDENGTLRHMIISPQHPPGLVPLPSQHNHHHYGAGPANGTNQSQQFYPGMPTNNFPPQHFHSNMQPGHQMPGQTHLGHSPPPNPTYYKDERTQRQHIKLKKKLHEKQQKVGDSLSPRKDLVNGLKRGNVKDKGMNSVGNSEDGEESSVPDEDESIQIITDILSSVQAPVVSELSSRSALLQWGHPTKLSEAASSDSLEIDISEQDLRYEVLLSDKSKEMKFKSIYSGPSLSCRIQDLKPGQEYSVCLQVHLDELQGSATDPIKFDTPPCEPDQPQIPKLINRTKNLLQLKWNAVNDNGSHIQHYILEYDDGKGGEFTVCKSKSKTHTLQKLQPATAYKFRLAAVNSVGKSAYSDTVAYATYDNPPTKPNPPTLLEANVYSLHLTWQNRPKDDEYTLQKNNPKTGHGFLTEYNGRENHHVCHNLQHCSEYRFRLCAKNESGTSSWSEEVTFFTQPARPSRPSKPVVKGRIHAHSFKLKWEPPSEKGGAEISRYILEVNSGSGYKSVYDGAQTEAVCDNLNPGTTYQLRVSCISDGGRSEYSDPCTVTTDAISPGSCENLELHGKPKSHSINIRWGEPAYNGGAPVLEYEVEMIDPEGCQSLVHKNKETQCTVTELSPGCEYSFRVRAVNRIGPGVWTDCLKVTSGAAAPTAPEIPQLQCKSAFHVYVEWRAPQTNGAPITEYRLEFSPITDENFALVYQGAETKYDVKGLVPFTTYFFRVQACNVAGGSLYSPVAATLTPAAQPAVVANIRSESTPKSITLHWTAPLDNGSPISHYNIELMDRIISTEGPVTEYLLENLTPDTHHKIKIQAVNNVGPGAFSSVLRTSTLKLPPAAPKLEIAGVGHNYLKLKWGEGKNTDYTLYCVEMINLRSHEYQCVYKGTALTSKVNKLQEMTTYTFRINASNDAGIGDFSDEFEFTTGISPPAVLKNPKVVEVDQNLCVLEWTPAKNVFADQVVYCVQYALLKDQVFTKGYKGPKTSCSLDQLTPGVEYVARVCPIRITESGDELSGPYTPVLPFATLPADAAVSSSLKVSQAAAQNTPVHSAKNRHAAHPFYHLMKYRTLTLQQKILAATVMFTVFGIFISKIILCAIDM</sequence>
<dbReference type="PANTHER" id="PTHR24099:SF11">
    <property type="entry name" value="FIBRONECTIN TYPE III DOMAIN-CONTAINING 3BA-RELATED"/>
    <property type="match status" value="1"/>
</dbReference>
<feature type="compositionally biased region" description="Polar residues" evidence="1">
    <location>
        <begin position="132"/>
        <end position="144"/>
    </location>
</feature>
<evidence type="ECO:0000313" key="5">
    <source>
        <dbReference type="Proteomes" id="UP001154078"/>
    </source>
</evidence>
<feature type="compositionally biased region" description="Basic and acidic residues" evidence="1">
    <location>
        <begin position="183"/>
        <end position="198"/>
    </location>
</feature>
<feature type="domain" description="Fibronectin type-III" evidence="3">
    <location>
        <begin position="820"/>
        <end position="911"/>
    </location>
</feature>
<dbReference type="EMBL" id="OV121136">
    <property type="protein sequence ID" value="CAH0556763.1"/>
    <property type="molecule type" value="Genomic_DNA"/>
</dbReference>
<feature type="compositionally biased region" description="Acidic residues" evidence="1">
    <location>
        <begin position="219"/>
        <end position="230"/>
    </location>
</feature>
<feature type="domain" description="Fibronectin type-III" evidence="3">
    <location>
        <begin position="912"/>
        <end position="1000"/>
    </location>
</feature>
<feature type="domain" description="Fibronectin type-III" evidence="3">
    <location>
        <begin position="537"/>
        <end position="628"/>
    </location>
</feature>
<dbReference type="InterPro" id="IPR003961">
    <property type="entry name" value="FN3_dom"/>
</dbReference>
<keyword evidence="2" id="KW-0812">Transmembrane</keyword>
<dbReference type="CDD" id="cd00063">
    <property type="entry name" value="FN3"/>
    <property type="match status" value="9"/>
</dbReference>
<feature type="domain" description="Fibronectin type-III" evidence="3">
    <location>
        <begin position="445"/>
        <end position="533"/>
    </location>
</feature>
<organism evidence="4 5">
    <name type="scientific">Brassicogethes aeneus</name>
    <name type="common">Rape pollen beetle</name>
    <name type="synonym">Meligethes aeneus</name>
    <dbReference type="NCBI Taxonomy" id="1431903"/>
    <lineage>
        <taxon>Eukaryota</taxon>
        <taxon>Metazoa</taxon>
        <taxon>Ecdysozoa</taxon>
        <taxon>Arthropoda</taxon>
        <taxon>Hexapoda</taxon>
        <taxon>Insecta</taxon>
        <taxon>Pterygota</taxon>
        <taxon>Neoptera</taxon>
        <taxon>Endopterygota</taxon>
        <taxon>Coleoptera</taxon>
        <taxon>Polyphaga</taxon>
        <taxon>Cucujiformia</taxon>
        <taxon>Nitidulidae</taxon>
        <taxon>Meligethinae</taxon>
        <taxon>Brassicogethes</taxon>
    </lineage>
</organism>
<feature type="domain" description="Fibronectin type-III" evidence="3">
    <location>
        <begin position="242"/>
        <end position="347"/>
    </location>
</feature>
<accession>A0A9P0FJ95</accession>
<keyword evidence="2" id="KW-1133">Transmembrane helix</keyword>
<feature type="transmembrane region" description="Helical" evidence="2">
    <location>
        <begin position="1147"/>
        <end position="1169"/>
    </location>
</feature>
<keyword evidence="5" id="KW-1185">Reference proteome</keyword>
<evidence type="ECO:0000313" key="4">
    <source>
        <dbReference type="EMBL" id="CAH0556763.1"/>
    </source>
</evidence>
<feature type="domain" description="Fibronectin type-III" evidence="3">
    <location>
        <begin position="728"/>
        <end position="819"/>
    </location>
</feature>
<dbReference type="Pfam" id="PF00041">
    <property type="entry name" value="fn3"/>
    <property type="match status" value="5"/>
</dbReference>
<dbReference type="PANTHER" id="PTHR24099">
    <property type="entry name" value="E3 UBIQUITIN-PROTEIN LIGASE TRIM36-RELATED"/>
    <property type="match status" value="1"/>
</dbReference>
<dbReference type="InterPro" id="IPR050617">
    <property type="entry name" value="E3_ligase_FN3/SPRY"/>
</dbReference>
<dbReference type="Proteomes" id="UP001154078">
    <property type="component" value="Chromosome 5"/>
</dbReference>
<dbReference type="PRINTS" id="PR00014">
    <property type="entry name" value="FNTYPEIII"/>
</dbReference>
<dbReference type="AlphaFoldDB" id="A0A9P0FJ95"/>
<evidence type="ECO:0000259" key="3">
    <source>
        <dbReference type="PROSITE" id="PS50853"/>
    </source>
</evidence>
<dbReference type="PROSITE" id="PS50853">
    <property type="entry name" value="FN3"/>
    <property type="match status" value="9"/>
</dbReference>
<keyword evidence="2" id="KW-0472">Membrane</keyword>
<dbReference type="InterPro" id="IPR013783">
    <property type="entry name" value="Ig-like_fold"/>
</dbReference>
<feature type="domain" description="Fibronectin type-III" evidence="3">
    <location>
        <begin position="632"/>
        <end position="724"/>
    </location>
</feature>
<reference evidence="4" key="1">
    <citation type="submission" date="2021-12" db="EMBL/GenBank/DDBJ databases">
        <authorList>
            <person name="King R."/>
        </authorList>
    </citation>
    <scope>NUCLEOTIDE SEQUENCE</scope>
</reference>
<dbReference type="FunFam" id="2.60.40.10:FF:001846">
    <property type="entry name" value="Uncharacterized protein, isoform E"/>
    <property type="match status" value="1"/>
</dbReference>
<evidence type="ECO:0000256" key="1">
    <source>
        <dbReference type="SAM" id="MobiDB-lite"/>
    </source>
</evidence>
<feature type="domain" description="Fibronectin type-III" evidence="3">
    <location>
        <begin position="351"/>
        <end position="443"/>
    </location>
</feature>
<dbReference type="SMART" id="SM00060">
    <property type="entry name" value="FN3"/>
    <property type="match status" value="9"/>
</dbReference>
<dbReference type="FunFam" id="2.60.40.10:FF:000373">
    <property type="entry name" value="fibronectin type-III domain-containing protein 3A isoform X1"/>
    <property type="match status" value="1"/>
</dbReference>
<dbReference type="Gene3D" id="2.60.40.10">
    <property type="entry name" value="Immunoglobulins"/>
    <property type="match status" value="9"/>
</dbReference>
<feature type="compositionally biased region" description="Basic residues" evidence="1">
    <location>
        <begin position="172"/>
        <end position="182"/>
    </location>
</feature>
<evidence type="ECO:0000256" key="2">
    <source>
        <dbReference type="SAM" id="Phobius"/>
    </source>
</evidence>
<name>A0A9P0FJ95_BRAAE</name>
<protein>
    <recommendedName>
        <fullName evidence="3">Fibronectin type-III domain-containing protein</fullName>
    </recommendedName>
</protein>
<dbReference type="InterPro" id="IPR036116">
    <property type="entry name" value="FN3_sf"/>
</dbReference>